<dbReference type="AlphaFoldDB" id="A0A9P6EFV1"/>
<comment type="caution">
    <text evidence="2">The sequence shown here is derived from an EMBL/GenBank/DDBJ whole genome shotgun (WGS) entry which is preliminary data.</text>
</comment>
<feature type="region of interest" description="Disordered" evidence="1">
    <location>
        <begin position="60"/>
        <end position="87"/>
    </location>
</feature>
<feature type="region of interest" description="Disordered" evidence="1">
    <location>
        <begin position="172"/>
        <end position="267"/>
    </location>
</feature>
<dbReference type="EMBL" id="MU157854">
    <property type="protein sequence ID" value="KAF9528285.1"/>
    <property type="molecule type" value="Genomic_DNA"/>
</dbReference>
<sequence>MGSCLGLCSFFTKFSLPPPPPASLLVVCVVYAKYQHPQHPHIHAPFAKLQFAPREELSPPPPTFKYQLEQRRYGSSSSPPSPSSWYGGVEEDGSQLASWVGYPNFVSQPWSSSIRSKNPPPFIKFDPFADEPLVPAASAPSPGAAARSADAAVLNTGLSTLDAAPIEIQRYTSPSASSRRIIASQQPPAHSFNNNNTAFGPLNGGNGPASSLRYAGPIGSSHSPSSPSASLSSSVSAPVSRASSPIPSMRSMTPTPRASSGPSALGGPNVSKLVAGIMLNRVAVGKPMRRRAAPVTNSRQYIKSGLSSVDIDMIYVGFRGSTAYAHRPNLGVRARHAPFNQSVTSVGCNRPSFPRSDKF</sequence>
<dbReference type="Proteomes" id="UP000807306">
    <property type="component" value="Unassembled WGS sequence"/>
</dbReference>
<proteinExistence type="predicted"/>
<feature type="compositionally biased region" description="Polar residues" evidence="1">
    <location>
        <begin position="187"/>
        <end position="198"/>
    </location>
</feature>
<reference evidence="2" key="1">
    <citation type="submission" date="2020-11" db="EMBL/GenBank/DDBJ databases">
        <authorList>
            <consortium name="DOE Joint Genome Institute"/>
            <person name="Ahrendt S."/>
            <person name="Riley R."/>
            <person name="Andreopoulos W."/>
            <person name="Labutti K."/>
            <person name="Pangilinan J."/>
            <person name="Ruiz-Duenas F.J."/>
            <person name="Barrasa J.M."/>
            <person name="Sanchez-Garcia M."/>
            <person name="Camarero S."/>
            <person name="Miyauchi S."/>
            <person name="Serrano A."/>
            <person name="Linde D."/>
            <person name="Babiker R."/>
            <person name="Drula E."/>
            <person name="Ayuso-Fernandez I."/>
            <person name="Pacheco R."/>
            <person name="Padilla G."/>
            <person name="Ferreira P."/>
            <person name="Barriuso J."/>
            <person name="Kellner H."/>
            <person name="Castanera R."/>
            <person name="Alfaro M."/>
            <person name="Ramirez L."/>
            <person name="Pisabarro A.G."/>
            <person name="Kuo A."/>
            <person name="Tritt A."/>
            <person name="Lipzen A."/>
            <person name="He G."/>
            <person name="Yan M."/>
            <person name="Ng V."/>
            <person name="Cullen D."/>
            <person name="Martin F."/>
            <person name="Rosso M.-N."/>
            <person name="Henrissat B."/>
            <person name="Hibbett D."/>
            <person name="Martinez A.T."/>
            <person name="Grigoriev I.V."/>
        </authorList>
    </citation>
    <scope>NUCLEOTIDE SEQUENCE</scope>
    <source>
        <strain evidence="2">CBS 506.95</strain>
    </source>
</reference>
<keyword evidence="3" id="KW-1185">Reference proteome</keyword>
<evidence type="ECO:0000313" key="3">
    <source>
        <dbReference type="Proteomes" id="UP000807306"/>
    </source>
</evidence>
<evidence type="ECO:0000313" key="2">
    <source>
        <dbReference type="EMBL" id="KAF9528285.1"/>
    </source>
</evidence>
<dbReference type="OrthoDB" id="2668396at2759"/>
<name>A0A9P6EFV1_9AGAR</name>
<feature type="compositionally biased region" description="Polar residues" evidence="1">
    <location>
        <begin position="250"/>
        <end position="262"/>
    </location>
</feature>
<feature type="compositionally biased region" description="Low complexity" evidence="1">
    <location>
        <begin position="215"/>
        <end position="248"/>
    </location>
</feature>
<protein>
    <submittedName>
        <fullName evidence="2">Uncharacterized protein</fullName>
    </submittedName>
</protein>
<feature type="compositionally biased region" description="Low complexity" evidence="1">
    <location>
        <begin position="175"/>
        <end position="186"/>
    </location>
</feature>
<accession>A0A9P6EFV1</accession>
<gene>
    <name evidence="2" type="ORF">CPB83DRAFT_835981</name>
</gene>
<evidence type="ECO:0000256" key="1">
    <source>
        <dbReference type="SAM" id="MobiDB-lite"/>
    </source>
</evidence>
<organism evidence="2 3">
    <name type="scientific">Crepidotus variabilis</name>
    <dbReference type="NCBI Taxonomy" id="179855"/>
    <lineage>
        <taxon>Eukaryota</taxon>
        <taxon>Fungi</taxon>
        <taxon>Dikarya</taxon>
        <taxon>Basidiomycota</taxon>
        <taxon>Agaricomycotina</taxon>
        <taxon>Agaricomycetes</taxon>
        <taxon>Agaricomycetidae</taxon>
        <taxon>Agaricales</taxon>
        <taxon>Agaricineae</taxon>
        <taxon>Crepidotaceae</taxon>
        <taxon>Crepidotus</taxon>
    </lineage>
</organism>